<comment type="caution">
    <text evidence="5">The sequence shown here is derived from an EMBL/GenBank/DDBJ whole genome shotgun (WGS) entry which is preliminary data.</text>
</comment>
<proteinExistence type="predicted"/>
<dbReference type="Gene3D" id="2.130.10.10">
    <property type="entry name" value="YVTN repeat-like/Quinoprotein amine dehydrogenase"/>
    <property type="match status" value="2"/>
</dbReference>
<dbReference type="AlphaFoldDB" id="A0AA36MRP3"/>
<reference evidence="5" key="1">
    <citation type="submission" date="2023-08" db="EMBL/GenBank/DDBJ databases">
        <authorList>
            <person name="Chen Y."/>
            <person name="Shah S."/>
            <person name="Dougan E. K."/>
            <person name="Thang M."/>
            <person name="Chan C."/>
        </authorList>
    </citation>
    <scope>NUCLEOTIDE SEQUENCE</scope>
</reference>
<organism evidence="5 6">
    <name type="scientific">Effrenium voratum</name>
    <dbReference type="NCBI Taxonomy" id="2562239"/>
    <lineage>
        <taxon>Eukaryota</taxon>
        <taxon>Sar</taxon>
        <taxon>Alveolata</taxon>
        <taxon>Dinophyceae</taxon>
        <taxon>Suessiales</taxon>
        <taxon>Symbiodiniaceae</taxon>
        <taxon>Effrenium</taxon>
    </lineage>
</organism>
<dbReference type="InterPro" id="IPR015943">
    <property type="entry name" value="WD40/YVTN_repeat-like_dom_sf"/>
</dbReference>
<evidence type="ECO:0000313" key="5">
    <source>
        <dbReference type="EMBL" id="CAJ1383130.1"/>
    </source>
</evidence>
<dbReference type="PROSITE" id="PS50082">
    <property type="entry name" value="WD_REPEATS_2"/>
    <property type="match status" value="1"/>
</dbReference>
<evidence type="ECO:0000256" key="3">
    <source>
        <dbReference type="PROSITE-ProRule" id="PRU00221"/>
    </source>
</evidence>
<dbReference type="PROSITE" id="PS00678">
    <property type="entry name" value="WD_REPEATS_1"/>
    <property type="match status" value="1"/>
</dbReference>
<dbReference type="SMART" id="SM00320">
    <property type="entry name" value="WD40"/>
    <property type="match status" value="4"/>
</dbReference>
<keyword evidence="6" id="KW-1185">Reference proteome</keyword>
<evidence type="ECO:0000256" key="1">
    <source>
        <dbReference type="ARBA" id="ARBA00022574"/>
    </source>
</evidence>
<protein>
    <submittedName>
        <fullName evidence="5">Uncharacterized protein</fullName>
    </submittedName>
</protein>
<feature type="repeat" description="WD" evidence="3">
    <location>
        <begin position="370"/>
        <end position="409"/>
    </location>
</feature>
<keyword evidence="2" id="KW-0677">Repeat</keyword>
<dbReference type="InterPro" id="IPR036322">
    <property type="entry name" value="WD40_repeat_dom_sf"/>
</dbReference>
<sequence length="493" mass="54170">MRPPKRYHKITRCSGMPVACPSCLEGCRASGLICRDFDFRLLSGPGARPGMGPMEGEEEPLEEETQSKKGKKKEGKKPWPKKAWRPWRDRISDQQDAVLFVQSFVDVAEQLSRLLTVSANGVAIGYMLHEITGAPVLTHSFRLSNLGYKDGLTAVTSDTSPDSAACCELEASNCLVPPAVLYGGDLQGRVFAWSSTGALLAELSGHTAPITVVRCLTAFGASDQLEDPQALEAAGEGPDLATASVDGTIRVWHTSAGLALYGEAGNSWCLFILELGHRNPVSDMVLFSCDEIAVSTWDGQIRWVDLTRRCCSKAVQATQAQARALCKWRKNQEWQVFVGMEDGTIACWANSSALPLAGLTTTSMHQRLSWQGHFDAVIALSTCKDWVVSLAEDKLVRLWEASSGKLLADLWGHGAGPLHACVSKESLLWTCARDHTVRSWDLAELRRQLRELQAMEICDKQSFTYEVTFSRLTAKQLKKMQVGGKSPKRKGRR</sequence>
<keyword evidence="1 3" id="KW-0853">WD repeat</keyword>
<feature type="compositionally biased region" description="Acidic residues" evidence="4">
    <location>
        <begin position="55"/>
        <end position="64"/>
    </location>
</feature>
<dbReference type="PANTHER" id="PTHR19848:SF8">
    <property type="entry name" value="F-BOX AND WD REPEAT DOMAIN CONTAINING 7"/>
    <property type="match status" value="1"/>
</dbReference>
<dbReference type="InterPro" id="IPR019775">
    <property type="entry name" value="WD40_repeat_CS"/>
</dbReference>
<accession>A0AA36MRP3</accession>
<feature type="region of interest" description="Disordered" evidence="4">
    <location>
        <begin position="45"/>
        <end position="85"/>
    </location>
</feature>
<dbReference type="InterPro" id="IPR001680">
    <property type="entry name" value="WD40_rpt"/>
</dbReference>
<feature type="compositionally biased region" description="Basic residues" evidence="4">
    <location>
        <begin position="68"/>
        <end position="85"/>
    </location>
</feature>
<dbReference type="EMBL" id="CAUJNA010000990">
    <property type="protein sequence ID" value="CAJ1383130.1"/>
    <property type="molecule type" value="Genomic_DNA"/>
</dbReference>
<evidence type="ECO:0000256" key="2">
    <source>
        <dbReference type="ARBA" id="ARBA00022737"/>
    </source>
</evidence>
<dbReference type="Pfam" id="PF00400">
    <property type="entry name" value="WD40"/>
    <property type="match status" value="1"/>
</dbReference>
<dbReference type="Proteomes" id="UP001178507">
    <property type="component" value="Unassembled WGS sequence"/>
</dbReference>
<gene>
    <name evidence="5" type="ORF">EVOR1521_LOCUS10335</name>
</gene>
<dbReference type="SUPFAM" id="SSF50978">
    <property type="entry name" value="WD40 repeat-like"/>
    <property type="match status" value="1"/>
</dbReference>
<evidence type="ECO:0000256" key="4">
    <source>
        <dbReference type="SAM" id="MobiDB-lite"/>
    </source>
</evidence>
<evidence type="ECO:0000313" key="6">
    <source>
        <dbReference type="Proteomes" id="UP001178507"/>
    </source>
</evidence>
<feature type="compositionally biased region" description="Low complexity" evidence="4">
    <location>
        <begin position="45"/>
        <end position="54"/>
    </location>
</feature>
<dbReference type="PANTHER" id="PTHR19848">
    <property type="entry name" value="WD40 REPEAT PROTEIN"/>
    <property type="match status" value="1"/>
</dbReference>
<name>A0AA36MRP3_9DINO</name>